<dbReference type="OrthoDB" id="1414324at2"/>
<evidence type="ECO:0000259" key="1">
    <source>
        <dbReference type="Pfam" id="PF14238"/>
    </source>
</evidence>
<protein>
    <recommendedName>
        <fullName evidence="1">DUF4340 domain-containing protein</fullName>
    </recommendedName>
</protein>
<dbReference type="RefSeq" id="WP_072988986.1">
    <property type="nucleotide sequence ID" value="NZ_FQYU01000001.1"/>
</dbReference>
<evidence type="ECO:0000313" key="2">
    <source>
        <dbReference type="EMBL" id="SHI64333.1"/>
    </source>
</evidence>
<accession>A0A1M6CTW5</accession>
<name>A0A1M6CTW5_9FLAO</name>
<evidence type="ECO:0000313" key="3">
    <source>
        <dbReference type="Proteomes" id="UP000184543"/>
    </source>
</evidence>
<proteinExistence type="predicted"/>
<reference evidence="3" key="1">
    <citation type="submission" date="2016-11" db="EMBL/GenBank/DDBJ databases">
        <authorList>
            <person name="Varghese N."/>
            <person name="Submissions S."/>
        </authorList>
    </citation>
    <scope>NUCLEOTIDE SEQUENCE [LARGE SCALE GENOMIC DNA]</scope>
    <source>
        <strain evidence="3">DSM 19858</strain>
    </source>
</reference>
<sequence length="319" mass="36212">MKKNNILIAVLVVLVLLYVSTNYLKKNRSTAFDPEIIELDTAAIDKLSIYPPARTSEEPIHISRSQNGWEVSRGTIRSKANQTLVKSALGQLQDIKAQRLVAKTEDKWASYELTDSLARKLEIQDKDGGTSTVYFGKTSYDQPATPQYGPASTTGSTYFRINDRPETYTLKNQIASAFNRTFNTWRNSEFIKLKEEDIKEVKFERAGEEAFSLLKKDSTWTLSGLQADSTKVARYLNTLRNQSSSRFADDFEPKEEALRTLTVRGASMDDLVVKAYAGDSENEFLLHSSQHPETYIESDSTGLYKRLFVDKQHFIKEND</sequence>
<dbReference type="AlphaFoldDB" id="A0A1M6CTW5"/>
<dbReference type="EMBL" id="FQYU01000001">
    <property type="protein sequence ID" value="SHI64333.1"/>
    <property type="molecule type" value="Genomic_DNA"/>
</dbReference>
<dbReference type="STRING" id="192903.SAMN04488513_101871"/>
<dbReference type="Pfam" id="PF14238">
    <property type="entry name" value="DUF4340"/>
    <property type="match status" value="1"/>
</dbReference>
<feature type="domain" description="DUF4340" evidence="1">
    <location>
        <begin position="79"/>
        <end position="258"/>
    </location>
</feature>
<keyword evidence="3" id="KW-1185">Reference proteome</keyword>
<dbReference type="InterPro" id="IPR025641">
    <property type="entry name" value="DUF4340"/>
</dbReference>
<organism evidence="2 3">
    <name type="scientific">Pseudozobellia thermophila</name>
    <dbReference type="NCBI Taxonomy" id="192903"/>
    <lineage>
        <taxon>Bacteria</taxon>
        <taxon>Pseudomonadati</taxon>
        <taxon>Bacteroidota</taxon>
        <taxon>Flavobacteriia</taxon>
        <taxon>Flavobacteriales</taxon>
        <taxon>Flavobacteriaceae</taxon>
        <taxon>Pseudozobellia</taxon>
    </lineage>
</organism>
<dbReference type="Proteomes" id="UP000184543">
    <property type="component" value="Unassembled WGS sequence"/>
</dbReference>
<gene>
    <name evidence="2" type="ORF">SAMN04488513_101871</name>
</gene>